<organism evidence="1">
    <name type="scientific">bioreactor metagenome</name>
    <dbReference type="NCBI Taxonomy" id="1076179"/>
    <lineage>
        <taxon>unclassified sequences</taxon>
        <taxon>metagenomes</taxon>
        <taxon>ecological metagenomes</taxon>
    </lineage>
</organism>
<name>A0A645DVN4_9ZZZZ</name>
<comment type="caution">
    <text evidence="1">The sequence shown here is derived from an EMBL/GenBank/DDBJ whole genome shotgun (WGS) entry which is preliminary data.</text>
</comment>
<dbReference type="EMBL" id="VSSQ01040349">
    <property type="protein sequence ID" value="MPM93570.1"/>
    <property type="molecule type" value="Genomic_DNA"/>
</dbReference>
<gene>
    <name evidence="1" type="ORF">SDC9_140709</name>
</gene>
<sequence length="211" mass="23899">MVDSGGEKTDLLIRDAGPLRNLPRGVLHAVAKPRHTDGFRPFRKRDGVHRHRVDIVEQIRAGTHFLHRVEHLEQVFEGAQSPENPAWSERVGDDLINAVFHRNPILQFLMADRPGAEDGDDVIRPAQRLAQIGGRPGPEFNADLFRDQPGDGHGMAEPFGVDIHQHHFVRPQLRVHQDIFEKILGEDHAARSDQYDFRHGITSVDCIFAFD</sequence>
<dbReference type="AlphaFoldDB" id="A0A645DVN4"/>
<accession>A0A645DVN4</accession>
<evidence type="ECO:0000313" key="1">
    <source>
        <dbReference type="EMBL" id="MPM93570.1"/>
    </source>
</evidence>
<protein>
    <submittedName>
        <fullName evidence="1">Uncharacterized protein</fullName>
    </submittedName>
</protein>
<reference evidence="1" key="1">
    <citation type="submission" date="2019-08" db="EMBL/GenBank/DDBJ databases">
        <authorList>
            <person name="Kucharzyk K."/>
            <person name="Murdoch R.W."/>
            <person name="Higgins S."/>
            <person name="Loffler F."/>
        </authorList>
    </citation>
    <scope>NUCLEOTIDE SEQUENCE</scope>
</reference>
<proteinExistence type="predicted"/>